<protein>
    <submittedName>
        <fullName evidence="1">Uncharacterized protein</fullName>
    </submittedName>
</protein>
<dbReference type="EnsemblMetazoa" id="tetur07g08299.1">
    <property type="protein sequence ID" value="tetur07g08299.1"/>
    <property type="gene ID" value="tetur07g08299"/>
</dbReference>
<dbReference type="EMBL" id="CAEY01001873">
    <property type="status" value="NOT_ANNOTATED_CDS"/>
    <property type="molecule type" value="Genomic_DNA"/>
</dbReference>
<evidence type="ECO:0000313" key="2">
    <source>
        <dbReference type="Proteomes" id="UP000015104"/>
    </source>
</evidence>
<proteinExistence type="predicted"/>
<keyword evidence="2" id="KW-1185">Reference proteome</keyword>
<organism evidence="1 2">
    <name type="scientific">Tetranychus urticae</name>
    <name type="common">Two-spotted spider mite</name>
    <dbReference type="NCBI Taxonomy" id="32264"/>
    <lineage>
        <taxon>Eukaryota</taxon>
        <taxon>Metazoa</taxon>
        <taxon>Ecdysozoa</taxon>
        <taxon>Arthropoda</taxon>
        <taxon>Chelicerata</taxon>
        <taxon>Arachnida</taxon>
        <taxon>Acari</taxon>
        <taxon>Acariformes</taxon>
        <taxon>Trombidiformes</taxon>
        <taxon>Prostigmata</taxon>
        <taxon>Eleutherengona</taxon>
        <taxon>Raphignathae</taxon>
        <taxon>Tetranychoidea</taxon>
        <taxon>Tetranychidae</taxon>
        <taxon>Tetranychus</taxon>
    </lineage>
</organism>
<reference evidence="1" key="2">
    <citation type="submission" date="2016-04" db="UniProtKB">
        <authorList>
            <consortium name="EnsemblMetazoa"/>
        </authorList>
    </citation>
    <scope>IDENTIFICATION</scope>
</reference>
<dbReference type="Proteomes" id="UP000015104">
    <property type="component" value="Unassembled WGS sequence"/>
</dbReference>
<evidence type="ECO:0000313" key="1">
    <source>
        <dbReference type="EnsemblMetazoa" id="tetur07g08299.1"/>
    </source>
</evidence>
<reference evidence="2" key="1">
    <citation type="submission" date="2011-08" db="EMBL/GenBank/DDBJ databases">
        <authorList>
            <person name="Rombauts S."/>
        </authorList>
    </citation>
    <scope>NUCLEOTIDE SEQUENCE</scope>
    <source>
        <strain evidence="2">London</strain>
    </source>
</reference>
<accession>A0A158P4R8</accession>
<dbReference type="AlphaFoldDB" id="A0A158P4R8"/>
<sequence length="236" mass="27793">MGLRFYLCFSHVDDQPIFGYHNLIIKDLALICKINLCLTKAMSKHCLCDLCLYKGSSSGFIKNHFIEIGRQPLVNTEIKNHCLEDLVLKFVSISFKILKLRFLQCFIFLLLILQTCFYPDWSAIRPILSKYPNLKHLGIHGRRIGIIDENIPELLKLLPLSVFSKSNRKVDSIHIDWYCRQHSRSISFFYQRRPKVTKKWPHLSTKHICIGRGFDFMKYCFLKDHENLPYLLDPNE</sequence>
<name>A0A158P4R8_TETUR</name>